<dbReference type="GO" id="GO:0006914">
    <property type="term" value="P:autophagy"/>
    <property type="evidence" value="ECO:0007669"/>
    <property type="project" value="TreeGrafter"/>
</dbReference>
<reference evidence="7 8" key="1">
    <citation type="journal article" date="2020" name="ISME J.">
        <title>Uncovering the hidden diversity of litter-decomposition mechanisms in mushroom-forming fungi.</title>
        <authorList>
            <person name="Floudas D."/>
            <person name="Bentzer J."/>
            <person name="Ahren D."/>
            <person name="Johansson T."/>
            <person name="Persson P."/>
            <person name="Tunlid A."/>
        </authorList>
    </citation>
    <scope>NUCLEOTIDE SEQUENCE [LARGE SCALE GENOMIC DNA]</scope>
    <source>
        <strain evidence="7 8">CBS 175.51</strain>
    </source>
</reference>
<feature type="region of interest" description="Disordered" evidence="5">
    <location>
        <begin position="301"/>
        <end position="330"/>
    </location>
</feature>
<dbReference type="GO" id="GO:0005737">
    <property type="term" value="C:cytoplasm"/>
    <property type="evidence" value="ECO:0007669"/>
    <property type="project" value="UniProtKB-SubCell"/>
</dbReference>
<dbReference type="GO" id="GO:0015031">
    <property type="term" value="P:protein transport"/>
    <property type="evidence" value="ECO:0007669"/>
    <property type="project" value="UniProtKB-KW"/>
</dbReference>
<dbReference type="Proteomes" id="UP000541558">
    <property type="component" value="Unassembled WGS sequence"/>
</dbReference>
<comment type="caution">
    <text evidence="7">The sequence shown here is derived from an EMBL/GenBank/DDBJ whole genome shotgun (WGS) entry which is preliminary data.</text>
</comment>
<dbReference type="PANTHER" id="PTHR12894">
    <property type="entry name" value="CNH DOMAIN CONTAINING"/>
    <property type="match status" value="1"/>
</dbReference>
<dbReference type="InterPro" id="IPR001180">
    <property type="entry name" value="CNH_dom"/>
</dbReference>
<comment type="subcellular location">
    <subcellularLocation>
        <location evidence="1">Cytoplasm</location>
    </subcellularLocation>
</comment>
<sequence>MAAVSTANDVPPYQVATLLNDFFAQTNSRITCAQALGGEIYVGTSNGELFRFLLQPDGPEKLESYVIVSRQIVPGERPIDSIVLVPSISRALVQSDRQVHFYTLPSLEPHSVKPIRNVITFAVDEQQVRRPPPSLNSALGYTTVPDPVDLCAIKRNGIAMFSLKDRLFYSREIPLPQGTNAVLARRTGRYVCFADHENYNIIDLEEAQLFPILPISQAPPESTLKIKPHITVISDNEFLILSWTGASTLGLFITGNGDPVRGTLQWSSYPLGISLDYPYITTLLPDGTIEVHSVESQSIIQVIGPPGPSRPTSPSSPRSGAIAPSEAGTNTSQRLAMVASVCGYQVPSSQRAEHMKKVPVKLLRKPPSPIA</sequence>
<keyword evidence="2" id="KW-0813">Transport</keyword>
<dbReference type="GO" id="GO:0016020">
    <property type="term" value="C:membrane"/>
    <property type="evidence" value="ECO:0007669"/>
    <property type="project" value="TreeGrafter"/>
</dbReference>
<keyword evidence="3" id="KW-0963">Cytoplasm</keyword>
<dbReference type="EMBL" id="JAACJK010000067">
    <property type="protein sequence ID" value="KAF5334661.1"/>
    <property type="molecule type" value="Genomic_DNA"/>
</dbReference>
<evidence type="ECO:0000313" key="7">
    <source>
        <dbReference type="EMBL" id="KAF5334661.1"/>
    </source>
</evidence>
<dbReference type="InterPro" id="IPR032914">
    <property type="entry name" value="Vam6/VPS39/TRAP1"/>
</dbReference>
<protein>
    <recommendedName>
        <fullName evidence="6">CNH domain-containing protein</fullName>
    </recommendedName>
</protein>
<evidence type="ECO:0000256" key="1">
    <source>
        <dbReference type="ARBA" id="ARBA00004496"/>
    </source>
</evidence>
<evidence type="ECO:0000256" key="3">
    <source>
        <dbReference type="ARBA" id="ARBA00022490"/>
    </source>
</evidence>
<dbReference type="PANTHER" id="PTHR12894:SF27">
    <property type="entry name" value="TRANSFORMING GROWTH FACTOR-BETA RECEPTOR-ASSOCIATED PROTEIN 1"/>
    <property type="match status" value="1"/>
</dbReference>
<dbReference type="PROSITE" id="PS50219">
    <property type="entry name" value="CNH"/>
    <property type="match status" value="1"/>
</dbReference>
<feature type="region of interest" description="Disordered" evidence="5">
    <location>
        <begin position="348"/>
        <end position="371"/>
    </location>
</feature>
<evidence type="ECO:0000256" key="2">
    <source>
        <dbReference type="ARBA" id="ARBA00022448"/>
    </source>
</evidence>
<evidence type="ECO:0000256" key="5">
    <source>
        <dbReference type="SAM" id="MobiDB-lite"/>
    </source>
</evidence>
<feature type="domain" description="CNH" evidence="6">
    <location>
        <begin position="27"/>
        <end position="318"/>
    </location>
</feature>
<dbReference type="OrthoDB" id="5325112at2759"/>
<dbReference type="InterPro" id="IPR011044">
    <property type="entry name" value="Quino_amine_DH_bsu"/>
</dbReference>
<evidence type="ECO:0000259" key="6">
    <source>
        <dbReference type="PROSITE" id="PS50219"/>
    </source>
</evidence>
<organism evidence="7 8">
    <name type="scientific">Ephemerocybe angulata</name>
    <dbReference type="NCBI Taxonomy" id="980116"/>
    <lineage>
        <taxon>Eukaryota</taxon>
        <taxon>Fungi</taxon>
        <taxon>Dikarya</taxon>
        <taxon>Basidiomycota</taxon>
        <taxon>Agaricomycotina</taxon>
        <taxon>Agaricomycetes</taxon>
        <taxon>Agaricomycetidae</taxon>
        <taxon>Agaricales</taxon>
        <taxon>Agaricineae</taxon>
        <taxon>Psathyrellaceae</taxon>
        <taxon>Ephemerocybe</taxon>
    </lineage>
</organism>
<name>A0A8H5FFB4_9AGAR</name>
<evidence type="ECO:0000256" key="4">
    <source>
        <dbReference type="ARBA" id="ARBA00022927"/>
    </source>
</evidence>
<keyword evidence="8" id="KW-1185">Reference proteome</keyword>
<evidence type="ECO:0000313" key="8">
    <source>
        <dbReference type="Proteomes" id="UP000541558"/>
    </source>
</evidence>
<gene>
    <name evidence="7" type="ORF">D9611_011926</name>
</gene>
<dbReference type="GO" id="GO:0034058">
    <property type="term" value="P:endosomal vesicle fusion"/>
    <property type="evidence" value="ECO:0007669"/>
    <property type="project" value="TreeGrafter"/>
</dbReference>
<dbReference type="AlphaFoldDB" id="A0A8H5FFB4"/>
<proteinExistence type="predicted"/>
<keyword evidence="4" id="KW-0653">Protein transport</keyword>
<accession>A0A8H5FFB4</accession>
<dbReference type="Pfam" id="PF00780">
    <property type="entry name" value="CNH"/>
    <property type="match status" value="1"/>
</dbReference>
<dbReference type="SUPFAM" id="SSF50969">
    <property type="entry name" value="YVTN repeat-like/Quinoprotein amine dehydrogenase"/>
    <property type="match status" value="1"/>
</dbReference>